<evidence type="ECO:0000256" key="1">
    <source>
        <dbReference type="ARBA" id="ARBA00009437"/>
    </source>
</evidence>
<feature type="domain" description="HTH lysR-type" evidence="5">
    <location>
        <begin position="1"/>
        <end position="58"/>
    </location>
</feature>
<evidence type="ECO:0000256" key="3">
    <source>
        <dbReference type="ARBA" id="ARBA00023125"/>
    </source>
</evidence>
<reference evidence="6 7" key="1">
    <citation type="submission" date="2019-08" db="EMBL/GenBank/DDBJ databases">
        <title>Bioinformatics analysis of the strain L3 and L5.</title>
        <authorList>
            <person name="Li X."/>
        </authorList>
    </citation>
    <scope>NUCLEOTIDE SEQUENCE [LARGE SCALE GENOMIC DNA]</scope>
    <source>
        <strain evidence="6 7">L3</strain>
    </source>
</reference>
<dbReference type="GO" id="GO:0003700">
    <property type="term" value="F:DNA-binding transcription factor activity"/>
    <property type="evidence" value="ECO:0007669"/>
    <property type="project" value="InterPro"/>
</dbReference>
<evidence type="ECO:0000259" key="5">
    <source>
        <dbReference type="PROSITE" id="PS50931"/>
    </source>
</evidence>
<dbReference type="EMBL" id="VTPX01000005">
    <property type="protein sequence ID" value="KAA0018300.1"/>
    <property type="molecule type" value="Genomic_DNA"/>
</dbReference>
<accession>A0A640WE82</accession>
<comment type="similarity">
    <text evidence="1">Belongs to the LysR transcriptional regulatory family.</text>
</comment>
<evidence type="ECO:0000256" key="2">
    <source>
        <dbReference type="ARBA" id="ARBA00023015"/>
    </source>
</evidence>
<gene>
    <name evidence="6" type="ORF">F0A16_11340</name>
</gene>
<dbReference type="Gene3D" id="1.10.10.10">
    <property type="entry name" value="Winged helix-like DNA-binding domain superfamily/Winged helix DNA-binding domain"/>
    <property type="match status" value="1"/>
</dbReference>
<dbReference type="InterPro" id="IPR000847">
    <property type="entry name" value="LysR_HTH_N"/>
</dbReference>
<evidence type="ECO:0000313" key="6">
    <source>
        <dbReference type="EMBL" id="KAA0018300.1"/>
    </source>
</evidence>
<keyword evidence="2" id="KW-0805">Transcription regulation</keyword>
<name>A0A640WE82_9GAMM</name>
<dbReference type="GO" id="GO:0000976">
    <property type="term" value="F:transcription cis-regulatory region binding"/>
    <property type="evidence" value="ECO:0007669"/>
    <property type="project" value="TreeGrafter"/>
</dbReference>
<dbReference type="SUPFAM" id="SSF53850">
    <property type="entry name" value="Periplasmic binding protein-like II"/>
    <property type="match status" value="1"/>
</dbReference>
<dbReference type="Pfam" id="PF00126">
    <property type="entry name" value="HTH_1"/>
    <property type="match status" value="1"/>
</dbReference>
<dbReference type="Pfam" id="PF03466">
    <property type="entry name" value="LysR_substrate"/>
    <property type="match status" value="1"/>
</dbReference>
<keyword evidence="7" id="KW-1185">Reference proteome</keyword>
<dbReference type="RefSeq" id="WP_149435501.1">
    <property type="nucleotide sequence ID" value="NZ_VTPX01000005.1"/>
</dbReference>
<dbReference type="InterPro" id="IPR036388">
    <property type="entry name" value="WH-like_DNA-bd_sf"/>
</dbReference>
<protein>
    <submittedName>
        <fullName evidence="6">LysR family transcriptional regulator</fullName>
    </submittedName>
</protein>
<proteinExistence type="inferred from homology"/>
<dbReference type="AlphaFoldDB" id="A0A640WE82"/>
<dbReference type="PANTHER" id="PTHR30126:SF77">
    <property type="entry name" value="TRANSCRIPTIONAL REGULATORY PROTEIN"/>
    <property type="match status" value="1"/>
</dbReference>
<keyword evidence="3" id="KW-0238">DNA-binding</keyword>
<comment type="caution">
    <text evidence="6">The sequence shown here is derived from an EMBL/GenBank/DDBJ whole genome shotgun (WGS) entry which is preliminary data.</text>
</comment>
<sequence length="306" mass="34078">MNFKQLEAFYWLAQLGNYQRVAERLSLTQPAVSARISGLEEMLGTRLVERRGHDFALTESGHAVAGYAEQFLNLREAMNARLDQRRHQRLSIAMTGPAALTWGAGLRDDIARYAEDLVVDFHASANYQLRPMIASGGIDIAFLSNDAGLSPVDGSFAVQYRVGWVARADAMADIAMPRTPDELRQMPLILYPRSSPLFSPIADYVHEDQLSRGPRHYANSLPMIVEMLRQGFGPSAIPLAVVERDIASGLLVEIPTTTALAPLEIRCVHLNESRRPLIDDVFALARHAARTWCHDHGDYAHYIETS</sequence>
<evidence type="ECO:0000313" key="7">
    <source>
        <dbReference type="Proteomes" id="UP000466024"/>
    </source>
</evidence>
<organism evidence="6 7">
    <name type="scientific">Salinicola corii</name>
    <dbReference type="NCBI Taxonomy" id="2606937"/>
    <lineage>
        <taxon>Bacteria</taxon>
        <taxon>Pseudomonadati</taxon>
        <taxon>Pseudomonadota</taxon>
        <taxon>Gammaproteobacteria</taxon>
        <taxon>Oceanospirillales</taxon>
        <taxon>Halomonadaceae</taxon>
        <taxon>Salinicola</taxon>
    </lineage>
</organism>
<evidence type="ECO:0000256" key="4">
    <source>
        <dbReference type="ARBA" id="ARBA00023163"/>
    </source>
</evidence>
<dbReference type="PRINTS" id="PR00039">
    <property type="entry name" value="HTHLYSR"/>
</dbReference>
<dbReference type="SUPFAM" id="SSF46785">
    <property type="entry name" value="Winged helix' DNA-binding domain"/>
    <property type="match status" value="1"/>
</dbReference>
<keyword evidence="4" id="KW-0804">Transcription</keyword>
<dbReference type="Proteomes" id="UP000466024">
    <property type="component" value="Unassembled WGS sequence"/>
</dbReference>
<dbReference type="InterPro" id="IPR005119">
    <property type="entry name" value="LysR_subst-bd"/>
</dbReference>
<dbReference type="Gene3D" id="3.40.190.290">
    <property type="match status" value="1"/>
</dbReference>
<dbReference type="PANTHER" id="PTHR30126">
    <property type="entry name" value="HTH-TYPE TRANSCRIPTIONAL REGULATOR"/>
    <property type="match status" value="1"/>
</dbReference>
<dbReference type="InterPro" id="IPR036390">
    <property type="entry name" value="WH_DNA-bd_sf"/>
</dbReference>
<dbReference type="PROSITE" id="PS50931">
    <property type="entry name" value="HTH_LYSR"/>
    <property type="match status" value="1"/>
</dbReference>